<keyword evidence="2" id="KW-1185">Reference proteome</keyword>
<reference evidence="1" key="2">
    <citation type="submission" date="2023-06" db="EMBL/GenBank/DDBJ databases">
        <authorList>
            <person name="Swenson N.G."/>
            <person name="Wegrzyn J.L."/>
            <person name="Mcevoy S.L."/>
        </authorList>
    </citation>
    <scope>NUCLEOTIDE SEQUENCE</scope>
    <source>
        <strain evidence="1">NS2018</strain>
        <tissue evidence="1">Leaf</tissue>
    </source>
</reference>
<comment type="caution">
    <text evidence="1">The sequence shown here is derived from an EMBL/GenBank/DDBJ whole genome shotgun (WGS) entry which is preliminary data.</text>
</comment>
<dbReference type="Proteomes" id="UP001168877">
    <property type="component" value="Unassembled WGS sequence"/>
</dbReference>
<protein>
    <submittedName>
        <fullName evidence="1">Uncharacterized protein</fullName>
    </submittedName>
</protein>
<sequence length="96" mass="11123">MFECRTCHNSTSSKPTLAKTIDFRCCRNSSPTPTPTWLPLHAYTTEPCVELESMGLDRIQVIRVTMYFGNKPHQLHTWNDLNDSYKQDFVKAILDE</sequence>
<organism evidence="1 2">
    <name type="scientific">Acer saccharum</name>
    <name type="common">Sugar maple</name>
    <dbReference type="NCBI Taxonomy" id="4024"/>
    <lineage>
        <taxon>Eukaryota</taxon>
        <taxon>Viridiplantae</taxon>
        <taxon>Streptophyta</taxon>
        <taxon>Embryophyta</taxon>
        <taxon>Tracheophyta</taxon>
        <taxon>Spermatophyta</taxon>
        <taxon>Magnoliopsida</taxon>
        <taxon>eudicotyledons</taxon>
        <taxon>Gunneridae</taxon>
        <taxon>Pentapetalae</taxon>
        <taxon>rosids</taxon>
        <taxon>malvids</taxon>
        <taxon>Sapindales</taxon>
        <taxon>Sapindaceae</taxon>
        <taxon>Hippocastanoideae</taxon>
        <taxon>Acereae</taxon>
        <taxon>Acer</taxon>
    </lineage>
</organism>
<dbReference type="AlphaFoldDB" id="A0AA39RK35"/>
<evidence type="ECO:0000313" key="2">
    <source>
        <dbReference type="Proteomes" id="UP001168877"/>
    </source>
</evidence>
<accession>A0AA39RK35</accession>
<gene>
    <name evidence="1" type="ORF">LWI29_007448</name>
</gene>
<dbReference type="EMBL" id="JAUESC010000386">
    <property type="protein sequence ID" value="KAK0575806.1"/>
    <property type="molecule type" value="Genomic_DNA"/>
</dbReference>
<name>A0AA39RK35_ACESA</name>
<reference evidence="1" key="1">
    <citation type="journal article" date="2022" name="Plant J.">
        <title>Strategies of tolerance reflected in two North American maple genomes.</title>
        <authorList>
            <person name="McEvoy S.L."/>
            <person name="Sezen U.U."/>
            <person name="Trouern-Trend A."/>
            <person name="McMahon S.M."/>
            <person name="Schaberg P.G."/>
            <person name="Yang J."/>
            <person name="Wegrzyn J.L."/>
            <person name="Swenson N.G."/>
        </authorList>
    </citation>
    <scope>NUCLEOTIDE SEQUENCE</scope>
    <source>
        <strain evidence="1">NS2018</strain>
    </source>
</reference>
<evidence type="ECO:0000313" key="1">
    <source>
        <dbReference type="EMBL" id="KAK0575806.1"/>
    </source>
</evidence>
<proteinExistence type="predicted"/>